<dbReference type="Proteomes" id="UP000242913">
    <property type="component" value="Unassembled WGS sequence"/>
</dbReference>
<evidence type="ECO:0000313" key="3">
    <source>
        <dbReference type="Proteomes" id="UP000242913"/>
    </source>
</evidence>
<name>A0A238BJF1_9BILA</name>
<dbReference type="AlphaFoldDB" id="A0A238BJF1"/>
<organism evidence="2 3">
    <name type="scientific">Onchocerca flexuosa</name>
    <dbReference type="NCBI Taxonomy" id="387005"/>
    <lineage>
        <taxon>Eukaryota</taxon>
        <taxon>Metazoa</taxon>
        <taxon>Ecdysozoa</taxon>
        <taxon>Nematoda</taxon>
        <taxon>Chromadorea</taxon>
        <taxon>Rhabditida</taxon>
        <taxon>Spirurina</taxon>
        <taxon>Spiruromorpha</taxon>
        <taxon>Filarioidea</taxon>
        <taxon>Onchocercidae</taxon>
        <taxon>Onchocerca</taxon>
    </lineage>
</organism>
<feature type="compositionally biased region" description="Polar residues" evidence="1">
    <location>
        <begin position="7"/>
        <end position="16"/>
    </location>
</feature>
<keyword evidence="3" id="KW-1185">Reference proteome</keyword>
<proteinExistence type="predicted"/>
<protein>
    <submittedName>
        <fullName evidence="2">Uncharacterized protein</fullName>
    </submittedName>
</protein>
<evidence type="ECO:0000313" key="2">
    <source>
        <dbReference type="EMBL" id="OZC05313.1"/>
    </source>
</evidence>
<dbReference type="EMBL" id="KZ271524">
    <property type="protein sequence ID" value="OZC05313.1"/>
    <property type="molecule type" value="Genomic_DNA"/>
</dbReference>
<evidence type="ECO:0000256" key="1">
    <source>
        <dbReference type="SAM" id="MobiDB-lite"/>
    </source>
</evidence>
<accession>A0A238BJF1</accession>
<sequence>MMKLSKNIDSIAQHFSQKNETESLHETAKMNETNRSQVRGRRAETYENLLLRTVQNIRNT</sequence>
<reference evidence="2 3" key="1">
    <citation type="submission" date="2015-12" db="EMBL/GenBank/DDBJ databases">
        <title>Draft genome of the nematode, Onchocerca flexuosa.</title>
        <authorList>
            <person name="Mitreva M."/>
        </authorList>
    </citation>
    <scope>NUCLEOTIDE SEQUENCE [LARGE SCALE GENOMIC DNA]</scope>
    <source>
        <strain evidence="2">Red Deer</strain>
    </source>
</reference>
<feature type="region of interest" description="Disordered" evidence="1">
    <location>
        <begin position="1"/>
        <end position="43"/>
    </location>
</feature>
<gene>
    <name evidence="2" type="ORF">X798_07749</name>
</gene>
<feature type="compositionally biased region" description="Basic and acidic residues" evidence="1">
    <location>
        <begin position="17"/>
        <end position="29"/>
    </location>
</feature>